<dbReference type="SUPFAM" id="SSF50630">
    <property type="entry name" value="Acid proteases"/>
    <property type="match status" value="1"/>
</dbReference>
<evidence type="ECO:0000313" key="3">
    <source>
        <dbReference type="Proteomes" id="UP000479000"/>
    </source>
</evidence>
<proteinExistence type="predicted"/>
<organism evidence="2 3">
    <name type="scientific">Nesidiocoris tenuis</name>
    <dbReference type="NCBI Taxonomy" id="355587"/>
    <lineage>
        <taxon>Eukaryota</taxon>
        <taxon>Metazoa</taxon>
        <taxon>Ecdysozoa</taxon>
        <taxon>Arthropoda</taxon>
        <taxon>Hexapoda</taxon>
        <taxon>Insecta</taxon>
        <taxon>Pterygota</taxon>
        <taxon>Neoptera</taxon>
        <taxon>Paraneoptera</taxon>
        <taxon>Hemiptera</taxon>
        <taxon>Heteroptera</taxon>
        <taxon>Panheteroptera</taxon>
        <taxon>Cimicomorpha</taxon>
        <taxon>Miridae</taxon>
        <taxon>Dicyphina</taxon>
        <taxon>Nesidiocoris</taxon>
    </lineage>
</organism>
<protein>
    <recommendedName>
        <fullName evidence="4">Peptidase A2 domain-containing protein</fullName>
    </recommendedName>
</protein>
<feature type="compositionally biased region" description="Basic residues" evidence="1">
    <location>
        <begin position="518"/>
        <end position="528"/>
    </location>
</feature>
<gene>
    <name evidence="2" type="ORF">NTEN_LOCUS12345</name>
</gene>
<keyword evidence="3" id="KW-1185">Reference proteome</keyword>
<dbReference type="EMBL" id="CADCXU010018531">
    <property type="protein sequence ID" value="CAB0006914.1"/>
    <property type="molecule type" value="Genomic_DNA"/>
</dbReference>
<evidence type="ECO:0008006" key="4">
    <source>
        <dbReference type="Google" id="ProtNLM"/>
    </source>
</evidence>
<name>A0A6H5GVF0_9HEMI</name>
<reference evidence="2 3" key="1">
    <citation type="submission" date="2020-02" db="EMBL/GenBank/DDBJ databases">
        <authorList>
            <person name="Ferguson B K."/>
        </authorList>
    </citation>
    <scope>NUCLEOTIDE SEQUENCE [LARGE SCALE GENOMIC DNA]</scope>
</reference>
<sequence length="686" mass="75619">MLKDMTNALHEVHTIAFLQSKLKRKKLLSTHLPALVAYGNLRVVEIIVFLYTHQNSRGNEALADLMRYVGPPFRACADRGRKVVVWTLSTRQFGTSGKTNARAADTCRTLLPTPQCRLEVQSAGSNRNVDKGDKADSNGYTLMEIRMRKKVLSCRGFGIQVDMIYRSITFACSKLRTSQPSWVRIKTNKSKTHRAAAATVGRPMKELRDAPMMKENELREILNITSKIEYRIKVSPIFNRDLLDAMDGARMDSYIAAAVSAAMQPVLQELRALSDHVSRISASIPHVLATVDAVESLQGDTLGQLLEVKGQLQQAGDNRGAALCELGERLRSIQEELRGTPRLTPAQYQPSGKPRGWAPLPDQLDCTPTPPPTPPPSFLPPFPQLGTTPNPPTNEIPPPPPGSAGTLLPSAAPRGTLKRTKESYVSELPTHQPLTSRHPAPRGPDGYVQQPHAWDTRPWQPPQPYRNRPWQQAQRQGYRHPGWVNPRFLPCTACDELGHRTRESLCEKSKPARPQNKVSKRTMGRKVLKPPPPCKPSLEKRLPTGSHPSISSNPATSWPPQPITVYPINSKPAFTLTGTVNGHRGTLLIGTGSAVTLVDRKAANTYQIVPTLQRVKGVTGDYLRLYGETQCSLVLPDPGGGTAPNTSVKIPTRRKGPLLGDGCLQTFQPYDLGQICPTTRHSISNY</sequence>
<feature type="region of interest" description="Disordered" evidence="1">
    <location>
        <begin position="505"/>
        <end position="558"/>
    </location>
</feature>
<dbReference type="AlphaFoldDB" id="A0A6H5GVF0"/>
<feature type="compositionally biased region" description="Polar residues" evidence="1">
    <location>
        <begin position="546"/>
        <end position="556"/>
    </location>
</feature>
<feature type="region of interest" description="Disordered" evidence="1">
    <location>
        <begin position="337"/>
        <end position="462"/>
    </location>
</feature>
<feature type="compositionally biased region" description="Pro residues" evidence="1">
    <location>
        <begin position="368"/>
        <end position="402"/>
    </location>
</feature>
<evidence type="ECO:0000256" key="1">
    <source>
        <dbReference type="SAM" id="MobiDB-lite"/>
    </source>
</evidence>
<dbReference type="Proteomes" id="UP000479000">
    <property type="component" value="Unassembled WGS sequence"/>
</dbReference>
<evidence type="ECO:0000313" key="2">
    <source>
        <dbReference type="EMBL" id="CAB0006914.1"/>
    </source>
</evidence>
<dbReference type="InterPro" id="IPR021109">
    <property type="entry name" value="Peptidase_aspartic_dom_sf"/>
</dbReference>
<accession>A0A6H5GVF0</accession>